<accession>A0A399S4Q2</accession>
<name>A0A399S4Q2_9BACT</name>
<feature type="compositionally biased region" description="Low complexity" evidence="1">
    <location>
        <begin position="50"/>
        <end position="59"/>
    </location>
</feature>
<feature type="chain" id="PRO_5017272696" evidence="2">
    <location>
        <begin position="31"/>
        <end position="132"/>
    </location>
</feature>
<reference evidence="4" key="1">
    <citation type="submission" date="2018-08" db="EMBL/GenBank/DDBJ databases">
        <title>Mucilaginibacter sp. MYSH2.</title>
        <authorList>
            <person name="Seo T."/>
        </authorList>
    </citation>
    <scope>NUCLEOTIDE SEQUENCE [LARGE SCALE GENOMIC DNA]</scope>
    <source>
        <strain evidence="4">KIRAN</strain>
    </source>
</reference>
<evidence type="ECO:0000256" key="2">
    <source>
        <dbReference type="SAM" id="SignalP"/>
    </source>
</evidence>
<dbReference type="RefSeq" id="WP_119432226.1">
    <property type="nucleotide sequence ID" value="NZ_QWGE01000003.1"/>
</dbReference>
<keyword evidence="4" id="KW-1185">Reference proteome</keyword>
<dbReference type="AlphaFoldDB" id="A0A399S4Q2"/>
<organism evidence="3 4">
    <name type="scientific">Pontibacter oryzae</name>
    <dbReference type="NCBI Taxonomy" id="2304593"/>
    <lineage>
        <taxon>Bacteria</taxon>
        <taxon>Pseudomonadati</taxon>
        <taxon>Bacteroidota</taxon>
        <taxon>Cytophagia</taxon>
        <taxon>Cytophagales</taxon>
        <taxon>Hymenobacteraceae</taxon>
        <taxon>Pontibacter</taxon>
    </lineage>
</organism>
<dbReference type="Proteomes" id="UP000266005">
    <property type="component" value="Unassembled WGS sequence"/>
</dbReference>
<dbReference type="EMBL" id="QWGE01000003">
    <property type="protein sequence ID" value="RIJ37569.1"/>
    <property type="molecule type" value="Genomic_DNA"/>
</dbReference>
<gene>
    <name evidence="3" type="ORF">D1627_10695</name>
</gene>
<feature type="signal peptide" evidence="2">
    <location>
        <begin position="1"/>
        <end position="30"/>
    </location>
</feature>
<evidence type="ECO:0000256" key="1">
    <source>
        <dbReference type="SAM" id="MobiDB-lite"/>
    </source>
</evidence>
<comment type="caution">
    <text evidence="3">The sequence shown here is derived from an EMBL/GenBank/DDBJ whole genome shotgun (WGS) entry which is preliminary data.</text>
</comment>
<proteinExistence type="predicted"/>
<protein>
    <submittedName>
        <fullName evidence="3">Uncharacterized protein</fullName>
    </submittedName>
</protein>
<feature type="region of interest" description="Disordered" evidence="1">
    <location>
        <begin position="50"/>
        <end position="86"/>
    </location>
</feature>
<sequence>MIRTWGQVRELTFMAAIVLLCLLVIPVAQAHAEVLPASINGTTAVTATTQQNNATLQQASEQKGQDTPKPKAKPSTKPRDKSVLDTEVLESPLAYFRDAFGSEEEDSDSSAKSGAVMITLKALMATLLSTVM</sequence>
<evidence type="ECO:0000313" key="4">
    <source>
        <dbReference type="Proteomes" id="UP000266005"/>
    </source>
</evidence>
<keyword evidence="2" id="KW-0732">Signal</keyword>
<evidence type="ECO:0000313" key="3">
    <source>
        <dbReference type="EMBL" id="RIJ37569.1"/>
    </source>
</evidence>
<dbReference type="OrthoDB" id="853783at2"/>